<accession>A0ACC3BAB5</accession>
<organism evidence="1 2">
    <name type="scientific">Aspergillus melleus</name>
    <dbReference type="NCBI Taxonomy" id="138277"/>
    <lineage>
        <taxon>Eukaryota</taxon>
        <taxon>Fungi</taxon>
        <taxon>Dikarya</taxon>
        <taxon>Ascomycota</taxon>
        <taxon>Pezizomycotina</taxon>
        <taxon>Eurotiomycetes</taxon>
        <taxon>Eurotiomycetidae</taxon>
        <taxon>Eurotiales</taxon>
        <taxon>Aspergillaceae</taxon>
        <taxon>Aspergillus</taxon>
        <taxon>Aspergillus subgen. Circumdati</taxon>
    </lineage>
</organism>
<evidence type="ECO:0000313" key="1">
    <source>
        <dbReference type="EMBL" id="KAK1147326.1"/>
    </source>
</evidence>
<dbReference type="EMBL" id="JAOPJF010000012">
    <property type="protein sequence ID" value="KAK1147326.1"/>
    <property type="molecule type" value="Genomic_DNA"/>
</dbReference>
<gene>
    <name evidence="1" type="ORF">N8T08_001403</name>
</gene>
<sequence>MGHQSASPGSNVSPYQHIGHEITFDWRDYVSFDHGFNDNGTPIPETASTDEVRREASARSDRIWVNFETLHRILQRHEAKIRKRWYKKNTAQRLAILLDAWPDMPEVHRPDFAAFREMTDESRDSGLRHKSCFVWPYINQEDLRSEKVLPLLLNSRGRHPSSQFAAANYEAMRLRLVVHGFEAVHVQTYHGLEWYDRELSRLW</sequence>
<comment type="caution">
    <text evidence="1">The sequence shown here is derived from an EMBL/GenBank/DDBJ whole genome shotgun (WGS) entry which is preliminary data.</text>
</comment>
<dbReference type="Proteomes" id="UP001177260">
    <property type="component" value="Unassembled WGS sequence"/>
</dbReference>
<reference evidence="1 2" key="1">
    <citation type="journal article" date="2023" name="ACS Omega">
        <title>Identification of the Neoaspergillic Acid Biosynthesis Gene Cluster by Establishing an In Vitro CRISPR-Ribonucleoprotein Genetic System in Aspergillus melleus.</title>
        <authorList>
            <person name="Yuan B."/>
            <person name="Grau M.F."/>
            <person name="Murata R.M."/>
            <person name="Torok T."/>
            <person name="Venkateswaran K."/>
            <person name="Stajich J.E."/>
            <person name="Wang C.C.C."/>
        </authorList>
    </citation>
    <scope>NUCLEOTIDE SEQUENCE [LARGE SCALE GENOMIC DNA]</scope>
    <source>
        <strain evidence="1 2">IMV 1140</strain>
    </source>
</reference>
<protein>
    <submittedName>
        <fullName evidence="1">Uncharacterized protein</fullName>
    </submittedName>
</protein>
<keyword evidence="2" id="KW-1185">Reference proteome</keyword>
<proteinExistence type="predicted"/>
<name>A0ACC3BAB5_9EURO</name>
<evidence type="ECO:0000313" key="2">
    <source>
        <dbReference type="Proteomes" id="UP001177260"/>
    </source>
</evidence>